<dbReference type="PANTHER" id="PTHR24075">
    <property type="entry name" value="SEC63 DOMAIN-CONTAINING"/>
    <property type="match status" value="1"/>
</dbReference>
<evidence type="ECO:0000256" key="2">
    <source>
        <dbReference type="ARBA" id="ARBA00022448"/>
    </source>
</evidence>
<dbReference type="Gene3D" id="2.60.40.150">
    <property type="entry name" value="C2 domain"/>
    <property type="match status" value="1"/>
</dbReference>
<feature type="region of interest" description="Disordered" evidence="9">
    <location>
        <begin position="612"/>
        <end position="665"/>
    </location>
</feature>
<sequence>MLEYDNSAFYYFALTLLVIYIIPGTWYALSEFLAAFVGSGDIGTKARTKTEAEKANNLKKKTTGFARLNTTTYKTNLTVLIFAWICMLYLWNLVSQDGEVSTFDPYAILGVSQDAAVAEVKKAYRKLSLKYHPDKNIGSKVAEEMFMKIAKAYEALTDETSKENYAKFGNPDGKQALEVSIGLPKILLENPKVVLVLYLIGMVAVIPTAVAIWYANSKQFGEKNIKYETYNAFYTMLQEDHRVKNLPEVIAASAEAREINTPKPTDNEPMGALYSKLKSNSQMTKPKYEHPNVLRGNLLLHAHLQRLTANLHPVLLEDLNATLARAPDLVEAIVEISHQRKWLELSVAALKFAQCVVQGLWTNSHSLEQLPYITDAEVKLIKPFAKTLGEYLRIPDDDKKGLAGLSEEKRAEVLRVCSLIPNLKVETKLFVEEPEEDFLADAGDDATSSNARKAPVDEEQLAKAAAVTGDQIYEQDLVTLRITLTRENLLLGATAGPVYAPLFPKTVRENWWVVLTDRPSEDPKRNANLNIYAFEKVSDQARTVTHEVRFMAPQRAGSYEMQLQIFSDCYQGLDHVIPVPFDVLPASQLPVYKAHPEDLELDNEPTLFEQVMAANQDESSDEEDEEEEEEEEEDKKNNKAGAKKITQGKQSSVVVEDVSDSEEED</sequence>
<feature type="transmembrane region" description="Helical" evidence="10">
    <location>
        <begin position="193"/>
        <end position="215"/>
    </location>
</feature>
<evidence type="ECO:0000256" key="8">
    <source>
        <dbReference type="ARBA" id="ARBA00023186"/>
    </source>
</evidence>
<dbReference type="SMART" id="SM00973">
    <property type="entry name" value="Sec63"/>
    <property type="match status" value="1"/>
</dbReference>
<dbReference type="GO" id="GO:0008320">
    <property type="term" value="F:protein transmembrane transporter activity"/>
    <property type="evidence" value="ECO:0007669"/>
    <property type="project" value="TreeGrafter"/>
</dbReference>
<dbReference type="PANTHER" id="PTHR24075:SF0">
    <property type="entry name" value="TRANSLOCATION PROTEIN SEC63 HOMOLOG"/>
    <property type="match status" value="1"/>
</dbReference>
<dbReference type="PROSITE" id="PS50076">
    <property type="entry name" value="DNAJ_2"/>
    <property type="match status" value="1"/>
</dbReference>
<feature type="domain" description="J" evidence="11">
    <location>
        <begin position="104"/>
        <end position="169"/>
    </location>
</feature>
<dbReference type="InterPro" id="IPR001623">
    <property type="entry name" value="DnaJ_domain"/>
</dbReference>
<evidence type="ECO:0000256" key="5">
    <source>
        <dbReference type="ARBA" id="ARBA00022927"/>
    </source>
</evidence>
<dbReference type="SMART" id="SM00271">
    <property type="entry name" value="DnaJ"/>
    <property type="match status" value="1"/>
</dbReference>
<dbReference type="InterPro" id="IPR004179">
    <property type="entry name" value="Sec63-dom"/>
</dbReference>
<keyword evidence="7 10" id="KW-0472">Membrane</keyword>
<evidence type="ECO:0000256" key="9">
    <source>
        <dbReference type="SAM" id="MobiDB-lite"/>
    </source>
</evidence>
<keyword evidence="6 10" id="KW-1133">Transmembrane helix</keyword>
<evidence type="ECO:0000256" key="7">
    <source>
        <dbReference type="ARBA" id="ARBA00023136"/>
    </source>
</evidence>
<keyword evidence="3 10" id="KW-0812">Transmembrane</keyword>
<gene>
    <name evidence="12" type="ORF">SELO1098_LOCUS26324</name>
</gene>
<keyword evidence="8" id="KW-0143">Chaperone</keyword>
<dbReference type="SUPFAM" id="SSF81296">
    <property type="entry name" value="E set domains"/>
    <property type="match status" value="1"/>
</dbReference>
<evidence type="ECO:0000256" key="6">
    <source>
        <dbReference type="ARBA" id="ARBA00022989"/>
    </source>
</evidence>
<dbReference type="Pfam" id="PF00226">
    <property type="entry name" value="DnaJ"/>
    <property type="match status" value="1"/>
</dbReference>
<dbReference type="SUPFAM" id="SSF46565">
    <property type="entry name" value="Chaperone J-domain"/>
    <property type="match status" value="1"/>
</dbReference>
<dbReference type="Gene3D" id="1.10.287.110">
    <property type="entry name" value="DnaJ domain"/>
    <property type="match status" value="1"/>
</dbReference>
<keyword evidence="4" id="KW-0256">Endoplasmic reticulum</keyword>
<evidence type="ECO:0000256" key="1">
    <source>
        <dbReference type="ARBA" id="ARBA00004477"/>
    </source>
</evidence>
<dbReference type="GO" id="GO:0006620">
    <property type="term" value="P:post-translational protein targeting to endoplasmic reticulum membrane"/>
    <property type="evidence" value="ECO:0007669"/>
    <property type="project" value="TreeGrafter"/>
</dbReference>
<dbReference type="InterPro" id="IPR014756">
    <property type="entry name" value="Ig_E-set"/>
</dbReference>
<dbReference type="InterPro" id="IPR036869">
    <property type="entry name" value="J_dom_sf"/>
</dbReference>
<dbReference type="Gene3D" id="1.10.3380.10">
    <property type="entry name" value="Sec63 N-terminal domain-like domain"/>
    <property type="match status" value="1"/>
</dbReference>
<organism evidence="12">
    <name type="scientific">Spumella elongata</name>
    <dbReference type="NCBI Taxonomy" id="89044"/>
    <lineage>
        <taxon>Eukaryota</taxon>
        <taxon>Sar</taxon>
        <taxon>Stramenopiles</taxon>
        <taxon>Ochrophyta</taxon>
        <taxon>Chrysophyceae</taxon>
        <taxon>Chromulinales</taxon>
        <taxon>Chromulinaceae</taxon>
        <taxon>Spumella</taxon>
    </lineage>
</organism>
<proteinExistence type="predicted"/>
<dbReference type="GO" id="GO:0031207">
    <property type="term" value="C:Sec62/Sec63 complex"/>
    <property type="evidence" value="ECO:0007669"/>
    <property type="project" value="TreeGrafter"/>
</dbReference>
<evidence type="ECO:0000256" key="10">
    <source>
        <dbReference type="SAM" id="Phobius"/>
    </source>
</evidence>
<dbReference type="Pfam" id="PF02889">
    <property type="entry name" value="Sec63"/>
    <property type="match status" value="1"/>
</dbReference>
<evidence type="ECO:0000259" key="11">
    <source>
        <dbReference type="PROSITE" id="PS50076"/>
    </source>
</evidence>
<dbReference type="SUPFAM" id="SSF158702">
    <property type="entry name" value="Sec63 N-terminal domain-like"/>
    <property type="match status" value="1"/>
</dbReference>
<dbReference type="InterPro" id="IPR035892">
    <property type="entry name" value="C2_domain_sf"/>
</dbReference>
<dbReference type="CDD" id="cd06257">
    <property type="entry name" value="DnaJ"/>
    <property type="match status" value="1"/>
</dbReference>
<dbReference type="PRINTS" id="PR00625">
    <property type="entry name" value="JDOMAIN"/>
</dbReference>
<feature type="compositionally biased region" description="Acidic residues" evidence="9">
    <location>
        <begin position="618"/>
        <end position="633"/>
    </location>
</feature>
<accession>A0A7S3HJX4</accession>
<protein>
    <recommendedName>
        <fullName evidence="11">J domain-containing protein</fullName>
    </recommendedName>
</protein>
<dbReference type="AlphaFoldDB" id="A0A7S3HJX4"/>
<comment type="subcellular location">
    <subcellularLocation>
        <location evidence="1">Endoplasmic reticulum membrane</location>
        <topology evidence="1">Multi-pass membrane protein</topology>
    </subcellularLocation>
</comment>
<name>A0A7S3HJX4_9STRA</name>
<dbReference type="EMBL" id="HBIC01051364">
    <property type="protein sequence ID" value="CAE0297470.1"/>
    <property type="molecule type" value="Transcribed_RNA"/>
</dbReference>
<dbReference type="GO" id="GO:0006614">
    <property type="term" value="P:SRP-dependent cotranslational protein targeting to membrane"/>
    <property type="evidence" value="ECO:0007669"/>
    <property type="project" value="TreeGrafter"/>
</dbReference>
<dbReference type="PROSITE" id="PS00636">
    <property type="entry name" value="DNAJ_1"/>
    <property type="match status" value="1"/>
</dbReference>
<dbReference type="InterPro" id="IPR018253">
    <property type="entry name" value="DnaJ_domain_CS"/>
</dbReference>
<feature type="transmembrane region" description="Helical" evidence="10">
    <location>
        <begin position="77"/>
        <end position="94"/>
    </location>
</feature>
<evidence type="ECO:0000313" key="12">
    <source>
        <dbReference type="EMBL" id="CAE0297470.1"/>
    </source>
</evidence>
<evidence type="ECO:0000256" key="3">
    <source>
        <dbReference type="ARBA" id="ARBA00022692"/>
    </source>
</evidence>
<dbReference type="GO" id="GO:0003723">
    <property type="term" value="F:RNA binding"/>
    <property type="evidence" value="ECO:0007669"/>
    <property type="project" value="TreeGrafter"/>
</dbReference>
<feature type="transmembrane region" description="Helical" evidence="10">
    <location>
        <begin position="9"/>
        <end position="29"/>
    </location>
</feature>
<keyword evidence="5" id="KW-0653">Protein transport</keyword>
<evidence type="ECO:0000256" key="4">
    <source>
        <dbReference type="ARBA" id="ARBA00022824"/>
    </source>
</evidence>
<keyword evidence="2" id="KW-0813">Transport</keyword>
<reference evidence="12" key="1">
    <citation type="submission" date="2021-01" db="EMBL/GenBank/DDBJ databases">
        <authorList>
            <person name="Corre E."/>
            <person name="Pelletier E."/>
            <person name="Niang G."/>
            <person name="Scheremetjew M."/>
            <person name="Finn R."/>
            <person name="Kale V."/>
            <person name="Holt S."/>
            <person name="Cochrane G."/>
            <person name="Meng A."/>
            <person name="Brown T."/>
            <person name="Cohen L."/>
        </authorList>
    </citation>
    <scope>NUCLEOTIDE SEQUENCE</scope>
    <source>
        <strain evidence="12">CCAP 955/1</strain>
    </source>
</reference>